<sequence length="207" mass="23896">MKSTIVKFTAKPEHATSFAATLKEAQAATQKEAGNHEIKVFVSKSDANVFFVYERWADKAAIESHDKEPHTQKLMQIGQTALATAPDFYFLGDTNPLPDRSKSANEDDELFIIFFIFKFDPSYRKQVLAQFEDHVTNTRKEEKGNILFDLYTVDGQEDTLAVYEHWRKESDVWDIHFHQPYAMKTGKLLEETVDGDLKQYMNFVTEI</sequence>
<dbReference type="OrthoDB" id="9806189at2"/>
<name>A0A1H4BW80_9FLAO</name>
<dbReference type="PANTHER" id="PTHR33336">
    <property type="entry name" value="QUINOL MONOOXYGENASE YGIN-RELATED"/>
    <property type="match status" value="1"/>
</dbReference>
<dbReference type="PROSITE" id="PS51725">
    <property type="entry name" value="ABM"/>
    <property type="match status" value="1"/>
</dbReference>
<feature type="domain" description="ABM" evidence="1">
    <location>
        <begin position="2"/>
        <end position="90"/>
    </location>
</feature>
<evidence type="ECO:0000313" key="2">
    <source>
        <dbReference type="EMBL" id="SEA52388.1"/>
    </source>
</evidence>
<dbReference type="AlphaFoldDB" id="A0A1H4BW80"/>
<evidence type="ECO:0000259" key="1">
    <source>
        <dbReference type="PROSITE" id="PS51725"/>
    </source>
</evidence>
<organism evidence="2 3">
    <name type="scientific">Flavobacterium gillisiae</name>
    <dbReference type="NCBI Taxonomy" id="150146"/>
    <lineage>
        <taxon>Bacteria</taxon>
        <taxon>Pseudomonadati</taxon>
        <taxon>Bacteroidota</taxon>
        <taxon>Flavobacteriia</taxon>
        <taxon>Flavobacteriales</taxon>
        <taxon>Flavobacteriaceae</taxon>
        <taxon>Flavobacterium</taxon>
    </lineage>
</organism>
<dbReference type="InterPro" id="IPR050744">
    <property type="entry name" value="AI-2_Isomerase_LsrG"/>
</dbReference>
<proteinExistence type="predicted"/>
<accession>A0A1H4BW80</accession>
<dbReference type="SUPFAM" id="SSF54909">
    <property type="entry name" value="Dimeric alpha+beta barrel"/>
    <property type="match status" value="2"/>
</dbReference>
<protein>
    <submittedName>
        <fullName evidence="2">Quinol monooxygenase YgiN</fullName>
    </submittedName>
</protein>
<dbReference type="STRING" id="150146.SAMN05443667_105104"/>
<dbReference type="Proteomes" id="UP000198951">
    <property type="component" value="Unassembled WGS sequence"/>
</dbReference>
<dbReference type="Pfam" id="PF03992">
    <property type="entry name" value="ABM"/>
    <property type="match status" value="2"/>
</dbReference>
<reference evidence="3" key="1">
    <citation type="submission" date="2016-10" db="EMBL/GenBank/DDBJ databases">
        <authorList>
            <person name="Varghese N."/>
            <person name="Submissions S."/>
        </authorList>
    </citation>
    <scope>NUCLEOTIDE SEQUENCE [LARGE SCALE GENOMIC DNA]</scope>
    <source>
        <strain evidence="3">DSM 22376</strain>
    </source>
</reference>
<dbReference type="RefSeq" id="WP_091088026.1">
    <property type="nucleotide sequence ID" value="NZ_FNRD01000005.1"/>
</dbReference>
<dbReference type="PANTHER" id="PTHR33336:SF15">
    <property type="entry name" value="ABM DOMAIN-CONTAINING PROTEIN"/>
    <property type="match status" value="1"/>
</dbReference>
<keyword evidence="3" id="KW-1185">Reference proteome</keyword>
<gene>
    <name evidence="2" type="ORF">SAMN05443667_105104</name>
</gene>
<dbReference type="InterPro" id="IPR007138">
    <property type="entry name" value="ABM_dom"/>
</dbReference>
<dbReference type="InterPro" id="IPR011008">
    <property type="entry name" value="Dimeric_a/b-barrel"/>
</dbReference>
<keyword evidence="2" id="KW-0560">Oxidoreductase</keyword>
<dbReference type="EMBL" id="FNRD01000005">
    <property type="protein sequence ID" value="SEA52388.1"/>
    <property type="molecule type" value="Genomic_DNA"/>
</dbReference>
<dbReference type="GO" id="GO:0004497">
    <property type="term" value="F:monooxygenase activity"/>
    <property type="evidence" value="ECO:0007669"/>
    <property type="project" value="UniProtKB-KW"/>
</dbReference>
<dbReference type="Gene3D" id="3.30.70.100">
    <property type="match status" value="2"/>
</dbReference>
<evidence type="ECO:0000313" key="3">
    <source>
        <dbReference type="Proteomes" id="UP000198951"/>
    </source>
</evidence>
<keyword evidence="2" id="KW-0503">Monooxygenase</keyword>